<comment type="caution">
    <text evidence="10">The sequence shown here is derived from an EMBL/GenBank/DDBJ whole genome shotgun (WGS) entry which is preliminary data.</text>
</comment>
<dbReference type="GO" id="GO:0009279">
    <property type="term" value="C:cell outer membrane"/>
    <property type="evidence" value="ECO:0007669"/>
    <property type="project" value="UniProtKB-SubCell"/>
</dbReference>
<evidence type="ECO:0000256" key="6">
    <source>
        <dbReference type="RuleBase" id="RU004003"/>
    </source>
</evidence>
<dbReference type="InterPro" id="IPR005644">
    <property type="entry name" value="NolW-like"/>
</dbReference>
<evidence type="ECO:0000256" key="4">
    <source>
        <dbReference type="ARBA" id="ARBA00023136"/>
    </source>
</evidence>
<keyword evidence="2 7" id="KW-0813">Transport</keyword>
<keyword evidence="4" id="KW-0472">Membrane</keyword>
<dbReference type="InterPro" id="IPR050810">
    <property type="entry name" value="Bact_Secretion_Sys_Channel"/>
</dbReference>
<dbReference type="InterPro" id="IPR011662">
    <property type="entry name" value="Secretin/TonB_short_N"/>
</dbReference>
<evidence type="ECO:0000256" key="3">
    <source>
        <dbReference type="ARBA" id="ARBA00022729"/>
    </source>
</evidence>
<organism evidence="10 11">
    <name type="scientific">Burkholderia gladioli</name>
    <name type="common">Pseudomonas marginata</name>
    <name type="synonym">Phytomonas marginata</name>
    <dbReference type="NCBI Taxonomy" id="28095"/>
    <lineage>
        <taxon>Bacteria</taxon>
        <taxon>Pseudomonadati</taxon>
        <taxon>Pseudomonadota</taxon>
        <taxon>Betaproteobacteria</taxon>
        <taxon>Burkholderiales</taxon>
        <taxon>Burkholderiaceae</taxon>
        <taxon>Burkholderia</taxon>
    </lineage>
</organism>
<dbReference type="SUPFAM" id="SSF48452">
    <property type="entry name" value="TPR-like"/>
    <property type="match status" value="1"/>
</dbReference>
<evidence type="ECO:0000256" key="1">
    <source>
        <dbReference type="ARBA" id="ARBA00004370"/>
    </source>
</evidence>
<evidence type="ECO:0000256" key="8">
    <source>
        <dbReference type="SAM" id="MobiDB-lite"/>
    </source>
</evidence>
<evidence type="ECO:0000313" key="11">
    <source>
        <dbReference type="Proteomes" id="UP000220629"/>
    </source>
</evidence>
<feature type="domain" description="Secretin/TonB short N-terminal" evidence="9">
    <location>
        <begin position="201"/>
        <end position="252"/>
    </location>
</feature>
<dbReference type="InterPro" id="IPR004846">
    <property type="entry name" value="T2SS/T3SS_dom"/>
</dbReference>
<feature type="region of interest" description="Disordered" evidence="8">
    <location>
        <begin position="612"/>
        <end position="697"/>
    </location>
</feature>
<sequence length="697" mass="75817">MKPITLIFPLIAAMAGGGCAGTYHRADDAAGTSPAQGIEALQRRQAESPRDIEAAQAAATGLQDYVRGETRQAETRAALGDYPAAAEHLSNALAHDPGNLQAEQLRGQLARRQQADADLARARQLSRSRPRQALDLVRGVLGEQPGHREARRLRDALLRDTKASRAARPQLDDALRKPVSLNFRSQPIGRIFEAISRVSGVNFVFDSEVQTDMPASLFARRTTAENAIELLLRTSQLERRVLDRHTLLVYPARPEKARDYREFAIRTFFLSHAEAKSVMAALRQMVKPKDIYVDERVNAIVLRDTPETIQVAERVVIGLDIPQSEVTLDVQVLEVNVNDSVDLGLQYPGKIQFSALGAGEEVGLTLGDLLRLNRDRIGVASESGALSMAIDMLQKQGKTRTLANPKIRVRNLEKANIRIGERVPIVTTTNGNGVVTESVSYQDVGLMLKVEPRVSLDDEVSVKVSLEVSNILSEQRTRSGLVAYSLGTRNADTLMTARNGQTQVLAGLIKRSEIESRAGLPWLSSLPVLGRLFGSDRTRNEETEIVLLITPHIERRLDLPEAAVTTFLSGTETRVTTEALSLAPAGAGPEPSPPKLHEPILAADVVDAEAREVDEDSEPGLVDRVQASEAGDEGKREAKDRKPAAGSDPSPTTGPGPAAGETVEHRGVGGMMRTRNTNDTRRDGARLPAPLRDGWQS</sequence>
<dbReference type="Gene3D" id="3.30.1370.120">
    <property type="match status" value="1"/>
</dbReference>
<dbReference type="InterPro" id="IPR011990">
    <property type="entry name" value="TPR-like_helical_dom_sf"/>
</dbReference>
<reference evidence="11" key="1">
    <citation type="submission" date="2017-09" db="EMBL/GenBank/DDBJ databases">
        <title>FDA dAtabase for Regulatory Grade micrObial Sequences (FDA-ARGOS): Supporting development and validation of Infectious Disease Dx tests.</title>
        <authorList>
            <person name="Minogue T."/>
            <person name="Wolcott M."/>
            <person name="Wasieloski L."/>
            <person name="Aguilar W."/>
            <person name="Moore D."/>
            <person name="Tallon L."/>
            <person name="Sadzewicz L."/>
            <person name="Ott S."/>
            <person name="Zhao X."/>
            <person name="Nagaraj S."/>
            <person name="Vavikolanu K."/>
            <person name="Aluvathingal J."/>
            <person name="Nadendla S."/>
            <person name="Sichtig H."/>
        </authorList>
    </citation>
    <scope>NUCLEOTIDE SEQUENCE [LARGE SCALE GENOMIC DNA]</scope>
    <source>
        <strain evidence="11">FDAARGOS_390</strain>
    </source>
</reference>
<dbReference type="Pfam" id="PF03958">
    <property type="entry name" value="Secretin_N"/>
    <property type="match status" value="1"/>
</dbReference>
<evidence type="ECO:0000313" key="10">
    <source>
        <dbReference type="EMBL" id="PEH42131.1"/>
    </source>
</evidence>
<dbReference type="RefSeq" id="WP_098151907.1">
    <property type="nucleotide sequence ID" value="NZ_CADEQB010000009.1"/>
</dbReference>
<dbReference type="Pfam" id="PF00263">
    <property type="entry name" value="Secretin"/>
    <property type="match status" value="1"/>
</dbReference>
<evidence type="ECO:0000259" key="9">
    <source>
        <dbReference type="SMART" id="SM00965"/>
    </source>
</evidence>
<evidence type="ECO:0000256" key="7">
    <source>
        <dbReference type="RuleBase" id="RU004004"/>
    </source>
</evidence>
<gene>
    <name evidence="10" type="ORF">CRM94_08245</name>
</gene>
<dbReference type="Gene3D" id="3.55.50.30">
    <property type="match status" value="1"/>
</dbReference>
<keyword evidence="5" id="KW-0998">Cell outer membrane</keyword>
<dbReference type="GO" id="GO:0015627">
    <property type="term" value="C:type II protein secretion system complex"/>
    <property type="evidence" value="ECO:0007669"/>
    <property type="project" value="TreeGrafter"/>
</dbReference>
<dbReference type="AlphaFoldDB" id="A0A2A7SEZ2"/>
<evidence type="ECO:0000256" key="2">
    <source>
        <dbReference type="ARBA" id="ARBA00022448"/>
    </source>
</evidence>
<comment type="subcellular location">
    <subcellularLocation>
        <location evidence="7">Cell outer membrane</location>
    </subcellularLocation>
    <subcellularLocation>
        <location evidence="1">Membrane</location>
    </subcellularLocation>
</comment>
<dbReference type="PROSITE" id="PS51257">
    <property type="entry name" value="PROKAR_LIPOPROTEIN"/>
    <property type="match status" value="1"/>
</dbReference>
<name>A0A2A7SEZ2_BURGA</name>
<dbReference type="PANTHER" id="PTHR30332:SF17">
    <property type="entry name" value="TYPE IV PILIATION SYSTEM PROTEIN DR_0774-RELATED"/>
    <property type="match status" value="1"/>
</dbReference>
<protein>
    <submittedName>
        <fullName evidence="10">Secretin</fullName>
    </submittedName>
</protein>
<comment type="similarity">
    <text evidence="6">Belongs to the bacterial secretin family.</text>
</comment>
<feature type="compositionally biased region" description="Basic and acidic residues" evidence="8">
    <location>
        <begin position="676"/>
        <end position="685"/>
    </location>
</feature>
<dbReference type="EMBL" id="PDDY01000001">
    <property type="protein sequence ID" value="PEH42131.1"/>
    <property type="molecule type" value="Genomic_DNA"/>
</dbReference>
<accession>A0A2A7SEZ2</accession>
<dbReference type="GO" id="GO:0009306">
    <property type="term" value="P:protein secretion"/>
    <property type="evidence" value="ECO:0007669"/>
    <property type="project" value="InterPro"/>
</dbReference>
<keyword evidence="3" id="KW-0732">Signal</keyword>
<proteinExistence type="inferred from homology"/>
<dbReference type="Proteomes" id="UP000220629">
    <property type="component" value="Unassembled WGS sequence"/>
</dbReference>
<feature type="compositionally biased region" description="Basic and acidic residues" evidence="8">
    <location>
        <begin position="632"/>
        <end position="643"/>
    </location>
</feature>
<dbReference type="SMART" id="SM00965">
    <property type="entry name" value="STN"/>
    <property type="match status" value="1"/>
</dbReference>
<dbReference type="InterPro" id="IPR001775">
    <property type="entry name" value="GspD/PilQ"/>
</dbReference>
<feature type="compositionally biased region" description="Low complexity" evidence="8">
    <location>
        <begin position="645"/>
        <end position="660"/>
    </location>
</feature>
<dbReference type="PRINTS" id="PR00811">
    <property type="entry name" value="BCTERIALGSPD"/>
</dbReference>
<dbReference type="InterPro" id="IPR038591">
    <property type="entry name" value="NolW-like_sf"/>
</dbReference>
<dbReference type="PANTHER" id="PTHR30332">
    <property type="entry name" value="PROBABLE GENERAL SECRETION PATHWAY PROTEIN D"/>
    <property type="match status" value="1"/>
</dbReference>
<evidence type="ECO:0000256" key="5">
    <source>
        <dbReference type="ARBA" id="ARBA00023237"/>
    </source>
</evidence>